<dbReference type="PROSITE" id="PS51374">
    <property type="entry name" value="NDPK_LIKE"/>
    <property type="match status" value="1"/>
</dbReference>
<comment type="caution">
    <text evidence="1">Lacks conserved residue(s) required for the propagation of feature annotation.</text>
</comment>
<keyword evidence="4" id="KW-1185">Reference proteome</keyword>
<dbReference type="AlphaFoldDB" id="A0A8D0HEC1"/>
<dbReference type="SUPFAM" id="SSF54919">
    <property type="entry name" value="Nucleoside diphosphate kinase, NDK"/>
    <property type="match status" value="1"/>
</dbReference>
<reference evidence="3" key="2">
    <citation type="submission" date="2025-09" db="UniProtKB">
        <authorList>
            <consortium name="Ensembl"/>
        </authorList>
    </citation>
    <scope>IDENTIFICATION</scope>
</reference>
<dbReference type="Pfam" id="PF00334">
    <property type="entry name" value="NDK"/>
    <property type="match status" value="1"/>
</dbReference>
<evidence type="ECO:0000259" key="2">
    <source>
        <dbReference type="SMART" id="SM00562"/>
    </source>
</evidence>
<name>A0A8D0HEC1_SPHPU</name>
<dbReference type="SMART" id="SM00562">
    <property type="entry name" value="NDK"/>
    <property type="match status" value="1"/>
</dbReference>
<dbReference type="Ensembl" id="ENSSPUT00000024489.1">
    <property type="protein sequence ID" value="ENSSPUP00000022969.1"/>
    <property type="gene ID" value="ENSSPUG00000017618.1"/>
</dbReference>
<dbReference type="InterPro" id="IPR017937">
    <property type="entry name" value="Thioredoxin_CS"/>
</dbReference>
<dbReference type="CDD" id="cd04416">
    <property type="entry name" value="NDPk_TX"/>
    <property type="match status" value="1"/>
</dbReference>
<dbReference type="Gene3D" id="3.40.30.10">
    <property type="entry name" value="Glutaredoxin"/>
    <property type="match status" value="1"/>
</dbReference>
<comment type="similarity">
    <text evidence="1">Belongs to the NDK family.</text>
</comment>
<dbReference type="InterPro" id="IPR036249">
    <property type="entry name" value="Thioredoxin-like_sf"/>
</dbReference>
<sequence length="282" mass="32332">MKHMFQEFSRIFLHVLPVVDVYQAWCGPCKAVISLFRKLKNEYGEDELLHFAVAEADSILTLQPFQDKCEPVFLFCVVKIVRGANGPLLTKKVVAIIEQESKIVAGEMERPPISVFLTEDEIYTVAFIKPDAVADGRVEEIKQKVIQTFFKKRAGTCTEEASRQLAFFFPDFSKKRTGQNVEKTLALIRPSLLKERRNSILQRIKDDGFTIAMQKEIVLTEDEARQFYKEHENEDFFPTLLQHMTSGPTLALALVRENAVQHWRDLLGPKTLEEAKEKSPAR</sequence>
<dbReference type="InterPro" id="IPR036850">
    <property type="entry name" value="NDK-like_dom_sf"/>
</dbReference>
<gene>
    <name evidence="3" type="primary">NME8</name>
</gene>
<dbReference type="SUPFAM" id="SSF52833">
    <property type="entry name" value="Thioredoxin-like"/>
    <property type="match status" value="1"/>
</dbReference>
<reference evidence="3" key="1">
    <citation type="submission" date="2025-08" db="UniProtKB">
        <authorList>
            <consortium name="Ensembl"/>
        </authorList>
    </citation>
    <scope>IDENTIFICATION</scope>
</reference>
<feature type="domain" description="Nucleoside diphosphate kinase-like" evidence="2">
    <location>
        <begin position="181"/>
        <end position="282"/>
    </location>
</feature>
<dbReference type="Pfam" id="PF00085">
    <property type="entry name" value="Thioredoxin"/>
    <property type="match status" value="1"/>
</dbReference>
<dbReference type="InterPro" id="IPR013766">
    <property type="entry name" value="Thioredoxin_domain"/>
</dbReference>
<evidence type="ECO:0000313" key="3">
    <source>
        <dbReference type="Ensembl" id="ENSSPUP00000022969.1"/>
    </source>
</evidence>
<evidence type="ECO:0000256" key="1">
    <source>
        <dbReference type="PROSITE-ProRule" id="PRU00706"/>
    </source>
</evidence>
<dbReference type="PROSITE" id="PS00194">
    <property type="entry name" value="THIOREDOXIN_1"/>
    <property type="match status" value="1"/>
</dbReference>
<proteinExistence type="inferred from homology"/>
<accession>A0A8D0HEC1</accession>
<dbReference type="PANTHER" id="PTHR46135:SF3">
    <property type="entry name" value="NME_NM23 FAMILY MEMBER 8"/>
    <property type="match status" value="1"/>
</dbReference>
<dbReference type="InterPro" id="IPR051766">
    <property type="entry name" value="TXND_domain-containing"/>
</dbReference>
<dbReference type="InterPro" id="IPR034907">
    <property type="entry name" value="NDK-like_dom"/>
</dbReference>
<organism evidence="3 4">
    <name type="scientific">Sphenodon punctatus</name>
    <name type="common">Tuatara</name>
    <name type="synonym">Hatteria punctata</name>
    <dbReference type="NCBI Taxonomy" id="8508"/>
    <lineage>
        <taxon>Eukaryota</taxon>
        <taxon>Metazoa</taxon>
        <taxon>Chordata</taxon>
        <taxon>Craniata</taxon>
        <taxon>Vertebrata</taxon>
        <taxon>Euteleostomi</taxon>
        <taxon>Lepidosauria</taxon>
        <taxon>Sphenodontia</taxon>
        <taxon>Sphenodontidae</taxon>
        <taxon>Sphenodon</taxon>
    </lineage>
</organism>
<dbReference type="Proteomes" id="UP000694392">
    <property type="component" value="Unplaced"/>
</dbReference>
<dbReference type="PANTHER" id="PTHR46135">
    <property type="entry name" value="NME/NM23 FAMILY MEMBER 8"/>
    <property type="match status" value="1"/>
</dbReference>
<protein>
    <submittedName>
        <fullName evidence="3">NME/NM23 family member 8</fullName>
    </submittedName>
</protein>
<evidence type="ECO:0000313" key="4">
    <source>
        <dbReference type="Proteomes" id="UP000694392"/>
    </source>
</evidence>
<dbReference type="Gene3D" id="3.30.70.141">
    <property type="entry name" value="Nucleoside diphosphate kinase-like domain"/>
    <property type="match status" value="1"/>
</dbReference>
<dbReference type="GeneTree" id="ENSGT00940000161182"/>